<reference evidence="1" key="1">
    <citation type="submission" date="2024-05" db="EMBL/GenBank/DDBJ databases">
        <title>WGS of Aeromonas isolates.</title>
        <authorList>
            <person name="Lee H."/>
        </authorList>
    </citation>
    <scope>NUCLEOTIDE SEQUENCE</scope>
    <source>
        <strain evidence="1">SU58-3</strain>
    </source>
</reference>
<comment type="caution">
    <text evidence="1">The sequence shown here is derived from an EMBL/GenBank/DDBJ whole genome shotgun (WGS) entry which is preliminary data.</text>
</comment>
<organism evidence="1 2">
    <name type="scientific">Aeromonas bestiarum</name>
    <dbReference type="NCBI Taxonomy" id="105751"/>
    <lineage>
        <taxon>Bacteria</taxon>
        <taxon>Pseudomonadati</taxon>
        <taxon>Pseudomonadota</taxon>
        <taxon>Gammaproteobacteria</taxon>
        <taxon>Aeromonadales</taxon>
        <taxon>Aeromonadaceae</taxon>
        <taxon>Aeromonas</taxon>
    </lineage>
</organism>
<protein>
    <recommendedName>
        <fullName evidence="3">Arrestin-like N-terminal domain-containing protein</fullName>
    </recommendedName>
</protein>
<dbReference type="EMBL" id="JAOPLL010000001">
    <property type="protein sequence ID" value="MDM5070532.1"/>
    <property type="molecule type" value="Genomic_DNA"/>
</dbReference>
<proteinExistence type="predicted"/>
<evidence type="ECO:0008006" key="3">
    <source>
        <dbReference type="Google" id="ProtNLM"/>
    </source>
</evidence>
<evidence type="ECO:0000313" key="1">
    <source>
        <dbReference type="EMBL" id="MDM5070532.1"/>
    </source>
</evidence>
<evidence type="ECO:0000313" key="2">
    <source>
        <dbReference type="Proteomes" id="UP001168107"/>
    </source>
</evidence>
<accession>A0ABT7PTX3</accession>
<keyword evidence="2" id="KW-1185">Reference proteome</keyword>
<name>A0ABT7PTX3_9GAMM</name>
<gene>
    <name evidence="1" type="ORF">OB935_01530</name>
</gene>
<sequence>MTVIYTLTKSPLIKPGGQLHWNIDSSSEQQPLKIINGRIVLRGWLLAEGEADPRIAVKVEHVTYSFPFNTKRPDVISAILKQSPENHQKLRCGFEISVPFSTKIMIGLESDGLISWLEELVFSPA</sequence>
<dbReference type="RefSeq" id="WP_290016923.1">
    <property type="nucleotide sequence ID" value="NZ_JAOPLL010000001.1"/>
</dbReference>
<dbReference type="Proteomes" id="UP001168107">
    <property type="component" value="Unassembled WGS sequence"/>
</dbReference>